<keyword evidence="3 6" id="KW-0812">Transmembrane</keyword>
<feature type="transmembrane region" description="Helical" evidence="6">
    <location>
        <begin position="81"/>
        <end position="101"/>
    </location>
</feature>
<evidence type="ECO:0000256" key="6">
    <source>
        <dbReference type="SAM" id="Phobius"/>
    </source>
</evidence>
<feature type="transmembrane region" description="Helical" evidence="6">
    <location>
        <begin position="55"/>
        <end position="75"/>
    </location>
</feature>
<protein>
    <submittedName>
        <fullName evidence="7">Cytochrome C oxidase subunit IV family protein</fullName>
    </submittedName>
</protein>
<evidence type="ECO:0000256" key="3">
    <source>
        <dbReference type="ARBA" id="ARBA00022692"/>
    </source>
</evidence>
<sequence length="116" mass="13195">MAMHTDHGHDDYNQTGEIPAPQTKAIWKTFGILVALTALEFLIAFTMDAGTARNAIFIILTIFKAFFIVAEFMHLKHETKALIWMVMLPMALVVWLMVALISEGSYYFDSVTNYFN</sequence>
<accession>A0ABW4X3U7</accession>
<organism evidence="7 8">
    <name type="scientific">Pontibacter silvestris</name>
    <dbReference type="NCBI Taxonomy" id="2305183"/>
    <lineage>
        <taxon>Bacteria</taxon>
        <taxon>Pseudomonadati</taxon>
        <taxon>Bacteroidota</taxon>
        <taxon>Cytophagia</taxon>
        <taxon>Cytophagales</taxon>
        <taxon>Hymenobacteraceae</taxon>
        <taxon>Pontibacter</taxon>
    </lineage>
</organism>
<keyword evidence="5 6" id="KW-0472">Membrane</keyword>
<feature type="transmembrane region" description="Helical" evidence="6">
    <location>
        <begin position="25"/>
        <end position="43"/>
    </location>
</feature>
<evidence type="ECO:0000256" key="1">
    <source>
        <dbReference type="ARBA" id="ARBA00004651"/>
    </source>
</evidence>
<proteinExistence type="predicted"/>
<name>A0ABW4X3U7_9BACT</name>
<keyword evidence="8" id="KW-1185">Reference proteome</keyword>
<evidence type="ECO:0000256" key="2">
    <source>
        <dbReference type="ARBA" id="ARBA00022475"/>
    </source>
</evidence>
<keyword evidence="2" id="KW-1003">Cell membrane</keyword>
<keyword evidence="4 6" id="KW-1133">Transmembrane helix</keyword>
<gene>
    <name evidence="7" type="ORF">ACFSKU_18140</name>
</gene>
<dbReference type="Pfam" id="PF03626">
    <property type="entry name" value="COX4_pro"/>
    <property type="match status" value="1"/>
</dbReference>
<dbReference type="InterPro" id="IPR005171">
    <property type="entry name" value="Cyt_c_oxidase_su4_prok"/>
</dbReference>
<evidence type="ECO:0000313" key="8">
    <source>
        <dbReference type="Proteomes" id="UP001597369"/>
    </source>
</evidence>
<evidence type="ECO:0000313" key="7">
    <source>
        <dbReference type="EMBL" id="MFD2068817.1"/>
    </source>
</evidence>
<dbReference type="EMBL" id="JBHUHV010000055">
    <property type="protein sequence ID" value="MFD2068817.1"/>
    <property type="molecule type" value="Genomic_DNA"/>
</dbReference>
<reference evidence="8" key="1">
    <citation type="journal article" date="2019" name="Int. J. Syst. Evol. Microbiol.">
        <title>The Global Catalogue of Microorganisms (GCM) 10K type strain sequencing project: providing services to taxonomists for standard genome sequencing and annotation.</title>
        <authorList>
            <consortium name="The Broad Institute Genomics Platform"/>
            <consortium name="The Broad Institute Genome Sequencing Center for Infectious Disease"/>
            <person name="Wu L."/>
            <person name="Ma J."/>
        </authorList>
    </citation>
    <scope>NUCLEOTIDE SEQUENCE [LARGE SCALE GENOMIC DNA]</scope>
    <source>
        <strain evidence="8">JCM 16545</strain>
    </source>
</reference>
<dbReference type="Proteomes" id="UP001597369">
    <property type="component" value="Unassembled WGS sequence"/>
</dbReference>
<evidence type="ECO:0000256" key="4">
    <source>
        <dbReference type="ARBA" id="ARBA00022989"/>
    </source>
</evidence>
<dbReference type="RefSeq" id="WP_229962445.1">
    <property type="nucleotide sequence ID" value="NZ_JAJJWI010000023.1"/>
</dbReference>
<comment type="caution">
    <text evidence="7">The sequence shown here is derived from an EMBL/GenBank/DDBJ whole genome shotgun (WGS) entry which is preliminary data.</text>
</comment>
<evidence type="ECO:0000256" key="5">
    <source>
        <dbReference type="ARBA" id="ARBA00023136"/>
    </source>
</evidence>
<comment type="subcellular location">
    <subcellularLocation>
        <location evidence="1">Cell membrane</location>
        <topology evidence="1">Multi-pass membrane protein</topology>
    </subcellularLocation>
</comment>